<keyword evidence="3" id="KW-1185">Reference proteome</keyword>
<evidence type="ECO:0000313" key="2">
    <source>
        <dbReference type="EMBL" id="MBB4915265.1"/>
    </source>
</evidence>
<evidence type="ECO:0000313" key="3">
    <source>
        <dbReference type="Proteomes" id="UP000552644"/>
    </source>
</evidence>
<dbReference type="EMBL" id="JACHJP010000002">
    <property type="protein sequence ID" value="MBB4915265.1"/>
    <property type="molecule type" value="Genomic_DNA"/>
</dbReference>
<dbReference type="Gene3D" id="3.10.450.50">
    <property type="match status" value="1"/>
</dbReference>
<feature type="domain" description="DUF4440" evidence="1">
    <location>
        <begin position="19"/>
        <end position="129"/>
    </location>
</feature>
<dbReference type="Pfam" id="PF14534">
    <property type="entry name" value="DUF4440"/>
    <property type="match status" value="1"/>
</dbReference>
<comment type="caution">
    <text evidence="2">The sequence shown here is derived from an EMBL/GenBank/DDBJ whole genome shotgun (WGS) entry which is preliminary data.</text>
</comment>
<dbReference type="RefSeq" id="WP_184713950.1">
    <property type="nucleotide sequence ID" value="NZ_JACHJP010000002.1"/>
</dbReference>
<name>A0A7W7QKH6_9ACTN</name>
<accession>A0A7W7QKH6</accession>
<dbReference type="InterPro" id="IPR032710">
    <property type="entry name" value="NTF2-like_dom_sf"/>
</dbReference>
<sequence length="140" mass="15066">MTTTSPSDADRAADRAAVAAVPQRVVDAWAEHDAKAFADVFTEDGSMILPGLYRKGRQEIRSFMAEAFEGPFKGTQVTGTPIDLRFLGETAGVLITQGGVLAPGETEVSSERAIRASWLVVKEDGRWRLAAYQNSPVNPA</sequence>
<proteinExistence type="predicted"/>
<dbReference type="InterPro" id="IPR027843">
    <property type="entry name" value="DUF4440"/>
</dbReference>
<gene>
    <name evidence="2" type="ORF">FHS44_002350</name>
</gene>
<protein>
    <submittedName>
        <fullName evidence="2">Uncharacterized protein (TIGR02246 family)</fullName>
    </submittedName>
</protein>
<dbReference type="InterPro" id="IPR011944">
    <property type="entry name" value="Steroid_delta5-4_isomerase"/>
</dbReference>
<evidence type="ECO:0000259" key="1">
    <source>
        <dbReference type="Pfam" id="PF14534"/>
    </source>
</evidence>
<dbReference type="Proteomes" id="UP000552644">
    <property type="component" value="Unassembled WGS sequence"/>
</dbReference>
<reference evidence="2 3" key="1">
    <citation type="submission" date="2020-08" db="EMBL/GenBank/DDBJ databases">
        <title>Genomic Encyclopedia of Type Strains, Phase III (KMG-III): the genomes of soil and plant-associated and newly described type strains.</title>
        <authorList>
            <person name="Whitman W."/>
        </authorList>
    </citation>
    <scope>NUCLEOTIDE SEQUENCE [LARGE SCALE GENOMIC DNA]</scope>
    <source>
        <strain evidence="2 3">CECT 8840</strain>
    </source>
</reference>
<dbReference type="NCBIfam" id="TIGR02246">
    <property type="entry name" value="SgcJ/EcaC family oxidoreductase"/>
    <property type="match status" value="1"/>
</dbReference>
<dbReference type="SUPFAM" id="SSF54427">
    <property type="entry name" value="NTF2-like"/>
    <property type="match status" value="1"/>
</dbReference>
<dbReference type="AlphaFoldDB" id="A0A7W7QKH6"/>
<organism evidence="2 3">
    <name type="scientific">Streptosporangium saharense</name>
    <dbReference type="NCBI Taxonomy" id="1706840"/>
    <lineage>
        <taxon>Bacteria</taxon>
        <taxon>Bacillati</taxon>
        <taxon>Actinomycetota</taxon>
        <taxon>Actinomycetes</taxon>
        <taxon>Streptosporangiales</taxon>
        <taxon>Streptosporangiaceae</taxon>
        <taxon>Streptosporangium</taxon>
    </lineage>
</organism>